<evidence type="ECO:0000313" key="3">
    <source>
        <dbReference type="Proteomes" id="UP001491349"/>
    </source>
</evidence>
<evidence type="ECO:0000313" key="2">
    <source>
        <dbReference type="EMBL" id="MEK8181256.1"/>
    </source>
</evidence>
<organism evidence="2 3">
    <name type="scientific">Flavobacterium buctense</name>
    <dbReference type="NCBI Taxonomy" id="1648146"/>
    <lineage>
        <taxon>Bacteria</taxon>
        <taxon>Pseudomonadati</taxon>
        <taxon>Bacteroidota</taxon>
        <taxon>Flavobacteriia</taxon>
        <taxon>Flavobacteriales</taxon>
        <taxon>Flavobacteriaceae</taxon>
        <taxon>Flavobacterium</taxon>
    </lineage>
</organism>
<keyword evidence="1" id="KW-0812">Transmembrane</keyword>
<protein>
    <submittedName>
        <fullName evidence="2">YcxB family protein</fullName>
    </submittedName>
</protein>
<sequence length="175" mass="20784">MKLELHFNESIYRRQMELLYEMGYGRKKRYYKNSNYFGLVLVLIGALIVVGKNNIGYLFVMLGSINLFTYYQFHFKNKKITQKYEAEQLETIATFKENPIAIFEFNDDGLKYGNHTGNVTINWNDFLQYMIKDENIFLITKKFQPFVVGKSEVGEENYNEILNFIDSRIENKTSR</sequence>
<accession>A0ABU9E3N1</accession>
<reference evidence="2 3" key="1">
    <citation type="submission" date="2024-04" db="EMBL/GenBank/DDBJ databases">
        <title>draft genome sequnece of Flavobacterium buctense JCM 30750.</title>
        <authorList>
            <person name="Kim D.-U."/>
        </authorList>
    </citation>
    <scope>NUCLEOTIDE SEQUENCE [LARGE SCALE GENOMIC DNA]</scope>
    <source>
        <strain evidence="2 3">JCM 30750</strain>
    </source>
</reference>
<proteinExistence type="predicted"/>
<feature type="transmembrane region" description="Helical" evidence="1">
    <location>
        <begin position="55"/>
        <end position="73"/>
    </location>
</feature>
<dbReference type="EMBL" id="JBBPCB010000017">
    <property type="protein sequence ID" value="MEK8181256.1"/>
    <property type="molecule type" value="Genomic_DNA"/>
</dbReference>
<name>A0ABU9E3N1_9FLAO</name>
<keyword evidence="3" id="KW-1185">Reference proteome</keyword>
<feature type="transmembrane region" description="Helical" evidence="1">
    <location>
        <begin position="30"/>
        <end position="49"/>
    </location>
</feature>
<keyword evidence="1" id="KW-0472">Membrane</keyword>
<dbReference type="Proteomes" id="UP001491349">
    <property type="component" value="Unassembled WGS sequence"/>
</dbReference>
<dbReference type="RefSeq" id="WP_187661323.1">
    <property type="nucleotide sequence ID" value="NZ_JACTAB010000022.1"/>
</dbReference>
<comment type="caution">
    <text evidence="2">The sequence shown here is derived from an EMBL/GenBank/DDBJ whole genome shotgun (WGS) entry which is preliminary data.</text>
</comment>
<gene>
    <name evidence="2" type="ORF">WMW71_12990</name>
</gene>
<keyword evidence="1" id="KW-1133">Transmembrane helix</keyword>
<evidence type="ECO:0000256" key="1">
    <source>
        <dbReference type="SAM" id="Phobius"/>
    </source>
</evidence>